<feature type="transmembrane region" description="Helical" evidence="7">
    <location>
        <begin position="92"/>
        <end position="112"/>
    </location>
</feature>
<reference evidence="8 9" key="1">
    <citation type="journal article" date="2009" name="Stand. Genomic Sci.">
        <title>Complete genome sequence of Catenulispora acidiphila type strain (ID 139908).</title>
        <authorList>
            <person name="Copeland A."/>
            <person name="Lapidus A."/>
            <person name="Glavina Del Rio T."/>
            <person name="Nolan M."/>
            <person name="Lucas S."/>
            <person name="Chen F."/>
            <person name="Tice H."/>
            <person name="Cheng J.F."/>
            <person name="Bruce D."/>
            <person name="Goodwin L."/>
            <person name="Pitluck S."/>
            <person name="Mikhailova N."/>
            <person name="Pati A."/>
            <person name="Ivanova N."/>
            <person name="Mavromatis K."/>
            <person name="Chen A."/>
            <person name="Palaniappan K."/>
            <person name="Chain P."/>
            <person name="Land M."/>
            <person name="Hauser L."/>
            <person name="Chang Y.J."/>
            <person name="Jeffries C.D."/>
            <person name="Chertkov O."/>
            <person name="Brettin T."/>
            <person name="Detter J.C."/>
            <person name="Han C."/>
            <person name="Ali Z."/>
            <person name="Tindall B.J."/>
            <person name="Goker M."/>
            <person name="Bristow J."/>
            <person name="Eisen J.A."/>
            <person name="Markowitz V."/>
            <person name="Hugenholtz P."/>
            <person name="Kyrpides N.C."/>
            <person name="Klenk H.P."/>
        </authorList>
    </citation>
    <scope>NUCLEOTIDE SEQUENCE [LARGE SCALE GENOMIC DNA]</scope>
    <source>
        <strain evidence="9">DSM 44928 / JCM 14897 / NBRC 102108 / NRRL B-24433 / ID139908</strain>
    </source>
</reference>
<protein>
    <submittedName>
        <fullName evidence="8">Major facilitator superfamily MFS_1</fullName>
    </submittedName>
</protein>
<dbReference type="RefSeq" id="WP_015793243.1">
    <property type="nucleotide sequence ID" value="NC_013131.1"/>
</dbReference>
<keyword evidence="4 7" id="KW-0812">Transmembrane</keyword>
<evidence type="ECO:0000256" key="1">
    <source>
        <dbReference type="ARBA" id="ARBA00004429"/>
    </source>
</evidence>
<feature type="transmembrane region" description="Helical" evidence="7">
    <location>
        <begin position="270"/>
        <end position="291"/>
    </location>
</feature>
<dbReference type="Pfam" id="PF05977">
    <property type="entry name" value="MFS_3"/>
    <property type="match status" value="1"/>
</dbReference>
<evidence type="ECO:0000313" key="8">
    <source>
        <dbReference type="EMBL" id="ACU73514.1"/>
    </source>
</evidence>
<feature type="transmembrane region" description="Helical" evidence="7">
    <location>
        <begin position="298"/>
        <end position="322"/>
    </location>
</feature>
<feature type="transmembrane region" description="Helical" evidence="7">
    <location>
        <begin position="233"/>
        <end position="250"/>
    </location>
</feature>
<keyword evidence="5 7" id="KW-1133">Transmembrane helix</keyword>
<keyword evidence="3" id="KW-1003">Cell membrane</keyword>
<dbReference type="CDD" id="cd06173">
    <property type="entry name" value="MFS_MefA_like"/>
    <property type="match status" value="1"/>
</dbReference>
<feature type="transmembrane region" description="Helical" evidence="7">
    <location>
        <begin position="389"/>
        <end position="411"/>
    </location>
</feature>
<evidence type="ECO:0000256" key="2">
    <source>
        <dbReference type="ARBA" id="ARBA00022448"/>
    </source>
</evidence>
<dbReference type="EMBL" id="CP001700">
    <property type="protein sequence ID" value="ACU73514.1"/>
    <property type="molecule type" value="Genomic_DNA"/>
</dbReference>
<name>C7PY54_CATAD</name>
<evidence type="ECO:0000256" key="6">
    <source>
        <dbReference type="ARBA" id="ARBA00023136"/>
    </source>
</evidence>
<organism evidence="8 9">
    <name type="scientific">Catenulispora acidiphila (strain DSM 44928 / JCM 14897 / NBRC 102108 / NRRL B-24433 / ID139908)</name>
    <dbReference type="NCBI Taxonomy" id="479433"/>
    <lineage>
        <taxon>Bacteria</taxon>
        <taxon>Bacillati</taxon>
        <taxon>Actinomycetota</taxon>
        <taxon>Actinomycetes</taxon>
        <taxon>Catenulisporales</taxon>
        <taxon>Catenulisporaceae</taxon>
        <taxon>Catenulispora</taxon>
    </lineage>
</organism>
<proteinExistence type="predicted"/>
<dbReference type="InParanoid" id="C7PY54"/>
<dbReference type="AlphaFoldDB" id="C7PY54"/>
<dbReference type="InterPro" id="IPR036259">
    <property type="entry name" value="MFS_trans_sf"/>
</dbReference>
<keyword evidence="6 7" id="KW-0472">Membrane</keyword>
<dbReference type="InterPro" id="IPR010290">
    <property type="entry name" value="TM_effector"/>
</dbReference>
<accession>C7PY54</accession>
<evidence type="ECO:0000313" key="9">
    <source>
        <dbReference type="Proteomes" id="UP000000851"/>
    </source>
</evidence>
<feature type="transmembrane region" description="Helical" evidence="7">
    <location>
        <begin position="62"/>
        <end position="80"/>
    </location>
</feature>
<dbReference type="Gene3D" id="1.20.1250.20">
    <property type="entry name" value="MFS general substrate transporter like domains"/>
    <property type="match status" value="1"/>
</dbReference>
<comment type="subcellular location">
    <subcellularLocation>
        <location evidence="1">Cell inner membrane</location>
        <topology evidence="1">Multi-pass membrane protein</topology>
    </subcellularLocation>
</comment>
<dbReference type="STRING" id="479433.Caci_4653"/>
<dbReference type="KEGG" id="cai:Caci_4653"/>
<dbReference type="PANTHER" id="PTHR23513">
    <property type="entry name" value="INTEGRAL MEMBRANE EFFLUX PROTEIN-RELATED"/>
    <property type="match status" value="1"/>
</dbReference>
<dbReference type="Proteomes" id="UP000000851">
    <property type="component" value="Chromosome"/>
</dbReference>
<sequence length="438" mass="44439">MSLTARLGRIARSAVSDISPLRESPAYRRLFAGQAVSSIGTQVTQVAVPLQVYAITHSSLDVGLASLTALIPLIFFGLYGGAIADAVDRRKLLLVTSVGTMAVSLVLFAQAAAGMRDVPLLLVCVATQAGFAAVDAPARRSLTPVLVRAEKLGAANTLSYGSMTFSVIVGPLAAGVAVGVGGFQWAYGIDVLTFFAALYAVLRLPALPAGADAPRAGLASVLEGLRFIRGERIITASFLADINAMIFGMPKALYPALAYGQYHGGATTASLMYAAPAAGALLVTGFGGLLTRVSRQGLGVVLAIVVWGASIAAFGAVSLLWVGLLMLASAGAADQVSAVYRSTMMQVATPAGMQGRLQGVYMVVVAGGPRLGDLESGAAATAFTPRVSVVSGGLACLAGIGLLAAAVPSLLRYDARQAVAAAAARTQGLETSPSPSAT</sequence>
<evidence type="ECO:0000256" key="3">
    <source>
        <dbReference type="ARBA" id="ARBA00022475"/>
    </source>
</evidence>
<dbReference type="eggNOG" id="COG0477">
    <property type="taxonomic scope" value="Bacteria"/>
</dbReference>
<dbReference type="PANTHER" id="PTHR23513:SF9">
    <property type="entry name" value="ENTEROBACTIN EXPORTER ENTS"/>
    <property type="match status" value="1"/>
</dbReference>
<evidence type="ECO:0000256" key="4">
    <source>
        <dbReference type="ARBA" id="ARBA00022692"/>
    </source>
</evidence>
<dbReference type="GO" id="GO:0005886">
    <property type="term" value="C:plasma membrane"/>
    <property type="evidence" value="ECO:0007669"/>
    <property type="project" value="UniProtKB-SubCell"/>
</dbReference>
<dbReference type="HOGENOM" id="CLU_034180_11_0_11"/>
<feature type="transmembrane region" description="Helical" evidence="7">
    <location>
        <begin position="158"/>
        <end position="179"/>
    </location>
</feature>
<evidence type="ECO:0000256" key="5">
    <source>
        <dbReference type="ARBA" id="ARBA00022989"/>
    </source>
</evidence>
<dbReference type="OrthoDB" id="5494559at2"/>
<keyword evidence="2" id="KW-0813">Transport</keyword>
<keyword evidence="9" id="KW-1185">Reference proteome</keyword>
<dbReference type="SUPFAM" id="SSF103473">
    <property type="entry name" value="MFS general substrate transporter"/>
    <property type="match status" value="1"/>
</dbReference>
<gene>
    <name evidence="8" type="ordered locus">Caci_4653</name>
</gene>
<evidence type="ECO:0000256" key="7">
    <source>
        <dbReference type="SAM" id="Phobius"/>
    </source>
</evidence>